<dbReference type="PANTHER" id="PTHR12994">
    <property type="entry name" value="SECERNIN"/>
    <property type="match status" value="1"/>
</dbReference>
<evidence type="ECO:0000313" key="9">
    <source>
        <dbReference type="Proteomes" id="UP000664857"/>
    </source>
</evidence>
<reference evidence="8 9" key="1">
    <citation type="submission" date="2021-03" db="EMBL/GenBank/DDBJ databases">
        <title>Enterococcal diversity collection.</title>
        <authorList>
            <person name="Gilmore M.S."/>
            <person name="Schwartzman J."/>
            <person name="Van Tyne D."/>
            <person name="Martin M."/>
            <person name="Earl A.M."/>
            <person name="Manson A.L."/>
            <person name="Straub T."/>
            <person name="Salamzade R."/>
            <person name="Saavedra J."/>
            <person name="Lebreton F."/>
            <person name="Prichula J."/>
            <person name="Schaufler K."/>
            <person name="Gaca A."/>
            <person name="Sgardioli B."/>
            <person name="Wagenaar J."/>
            <person name="Strong T."/>
        </authorList>
    </citation>
    <scope>NUCLEOTIDE SEQUENCE [LARGE SCALE GENOMIC DNA]</scope>
    <source>
        <strain evidence="8 9">DIV0080</strain>
    </source>
</reference>
<keyword evidence="4 6" id="KW-0378">Hydrolase</keyword>
<feature type="chain" id="PRO_5045954294" description="Dipeptidase" evidence="7">
    <location>
        <begin position="24"/>
        <end position="485"/>
    </location>
</feature>
<dbReference type="PANTHER" id="PTHR12994:SF17">
    <property type="entry name" value="LD30995P"/>
    <property type="match status" value="1"/>
</dbReference>
<evidence type="ECO:0000256" key="2">
    <source>
        <dbReference type="ARBA" id="ARBA00007225"/>
    </source>
</evidence>
<dbReference type="NCBIfam" id="NF033678">
    <property type="entry name" value="C69_fam_dipept"/>
    <property type="match status" value="1"/>
</dbReference>
<dbReference type="InterPro" id="IPR047804">
    <property type="entry name" value="C69_dipept_A-like"/>
</dbReference>
<dbReference type="EMBL" id="JAFLVX010000017">
    <property type="protein sequence ID" value="MBO0476729.1"/>
    <property type="molecule type" value="Genomic_DNA"/>
</dbReference>
<comment type="catalytic activity">
    <reaction evidence="1">
        <text>an L-aminoacyl-L-amino acid + H2O = 2 an L-alpha-amino acid</text>
        <dbReference type="Rhea" id="RHEA:48940"/>
        <dbReference type="ChEBI" id="CHEBI:15377"/>
        <dbReference type="ChEBI" id="CHEBI:59869"/>
        <dbReference type="ChEBI" id="CHEBI:77460"/>
        <dbReference type="EC" id="3.4.13.19"/>
    </reaction>
</comment>
<evidence type="ECO:0000256" key="1">
    <source>
        <dbReference type="ARBA" id="ARBA00001670"/>
    </source>
</evidence>
<feature type="signal peptide" evidence="7">
    <location>
        <begin position="1"/>
        <end position="23"/>
    </location>
</feature>
<comment type="caution">
    <text evidence="8">The sequence shown here is derived from an EMBL/GenBank/DDBJ whole genome shotgun (WGS) entry which is preliminary data.</text>
</comment>
<evidence type="ECO:0000256" key="3">
    <source>
        <dbReference type="ARBA" id="ARBA00022670"/>
    </source>
</evidence>
<evidence type="ECO:0000256" key="7">
    <source>
        <dbReference type="SAM" id="SignalP"/>
    </source>
</evidence>
<evidence type="ECO:0000313" key="8">
    <source>
        <dbReference type="EMBL" id="MBO0476729.1"/>
    </source>
</evidence>
<comment type="similarity">
    <text evidence="2 6">Belongs to the peptidase C69 family.</text>
</comment>
<organism evidence="8 9">
    <name type="scientific">Candidatus Vagococcus giribetii</name>
    <dbReference type="NCBI Taxonomy" id="2230876"/>
    <lineage>
        <taxon>Bacteria</taxon>
        <taxon>Bacillati</taxon>
        <taxon>Bacillota</taxon>
        <taxon>Bacilli</taxon>
        <taxon>Lactobacillales</taxon>
        <taxon>Enterococcaceae</taxon>
        <taxon>Vagococcus</taxon>
    </lineage>
</organism>
<evidence type="ECO:0000256" key="5">
    <source>
        <dbReference type="ARBA" id="ARBA00022997"/>
    </source>
</evidence>
<dbReference type="Proteomes" id="UP000664857">
    <property type="component" value="Unassembled WGS sequence"/>
</dbReference>
<accession>A0ABS3HSI9</accession>
<sequence>MKKWIGILGGVILFSTATLTAEACTTVLVGKDVSYDGSTIIARNEDMGTAWAKHFVVRPEKSLERDYVSKGNGFKMTLPENNMRYTAMPEWDVSEGMYEAAGVNSKNVSMSATESATTKESVLKLDPHVEDGMAEDSIVTCVLPYITSAKNGVEYLAKIVEEKGSAETNGIIFSDKNEIWYMELLTGHEWVAVRVPDDQYAVIANTLSIQQIDWNDKENVMYSKNLKSFIEKNKLADKAEKASMREVFGDLEEDGHYNTPRVLAGQNIISPSLKHELTEESFNLFEKPDEKVTLPKVEFVLRNHYNGTKYDTYEGSEPEKFRPINVPRTMESHIIQARNDVPEEISMVQWVSMGVPDTSSYVPFYTNITETPKEYQMGTDKPDAESAYWTYRMTNVLTVPYYAEFKKEDVLPVRKEVRKHLDEELAKTDKEAEKIIKENPEALQEYLTKSVKGFSDYSLGKYKELNSDLIIKSTEKTKVDHKKSL</sequence>
<keyword evidence="9" id="KW-1185">Reference proteome</keyword>
<proteinExistence type="inferred from homology"/>
<dbReference type="EC" id="3.4.-.-" evidence="6"/>
<name>A0ABS3HSI9_9ENTE</name>
<dbReference type="InterPro" id="IPR005322">
    <property type="entry name" value="Peptidase_C69"/>
</dbReference>
<dbReference type="Gene3D" id="3.60.60.10">
    <property type="entry name" value="Penicillin V Acylase, Chain A"/>
    <property type="match status" value="1"/>
</dbReference>
<keyword evidence="7" id="KW-0732">Signal</keyword>
<dbReference type="Pfam" id="PF03577">
    <property type="entry name" value="Peptidase_C69"/>
    <property type="match status" value="1"/>
</dbReference>
<protein>
    <recommendedName>
        <fullName evidence="6">Dipeptidase</fullName>
        <ecNumber evidence="6">3.4.-.-</ecNumber>
    </recommendedName>
</protein>
<gene>
    <name evidence="8" type="ORF">DOK76_06575</name>
</gene>
<dbReference type="RefSeq" id="WP_206966022.1">
    <property type="nucleotide sequence ID" value="NZ_JAFLVX010000017.1"/>
</dbReference>
<keyword evidence="5 6" id="KW-0224">Dipeptidase</keyword>
<keyword evidence="3 6" id="KW-0645">Protease</keyword>
<evidence type="ECO:0000256" key="4">
    <source>
        <dbReference type="ARBA" id="ARBA00022801"/>
    </source>
</evidence>
<evidence type="ECO:0000256" key="6">
    <source>
        <dbReference type="RuleBase" id="RU364089"/>
    </source>
</evidence>